<reference evidence="2" key="1">
    <citation type="submission" date="2014-05" db="EMBL/GenBank/DDBJ databases">
        <title>The transcriptome of the halophilic microalga Tetraselmis sp. GSL018 isolated from the Great Salt Lake, Utah.</title>
        <authorList>
            <person name="Jinkerson R.E."/>
            <person name="D'Adamo S."/>
            <person name="Posewitz M.C."/>
        </authorList>
    </citation>
    <scope>NUCLEOTIDE SEQUENCE</scope>
    <source>
        <strain evidence="2">GSL018</strain>
    </source>
</reference>
<gene>
    <name evidence="2" type="ORF">TSPGSL018_23489</name>
</gene>
<dbReference type="EMBL" id="GBEZ01024615">
    <property type="protein sequence ID" value="JAC62388.1"/>
    <property type="molecule type" value="Transcribed_RNA"/>
</dbReference>
<feature type="non-terminal residue" evidence="2">
    <location>
        <position position="1"/>
    </location>
</feature>
<sequence>LLCRLRKPGRSGGAVSLRRGTCPHPQAAAQRGRGAQGGGSKGERAGGGRQTPEISERGVRRKRERGREGRGASWQEEPCIPVAISVSGGGRDVPRTLPPRSRDTEGGG</sequence>
<feature type="region of interest" description="Disordered" evidence="1">
    <location>
        <begin position="1"/>
        <end position="108"/>
    </location>
</feature>
<feature type="non-terminal residue" evidence="2">
    <location>
        <position position="108"/>
    </location>
</feature>
<dbReference type="AlphaFoldDB" id="A0A061QRP7"/>
<proteinExistence type="predicted"/>
<evidence type="ECO:0000256" key="1">
    <source>
        <dbReference type="SAM" id="MobiDB-lite"/>
    </source>
</evidence>
<protein>
    <submittedName>
        <fullName evidence="2">Uncharacterized protein</fullName>
    </submittedName>
</protein>
<name>A0A061QRP7_9CHLO</name>
<accession>A0A061QRP7</accession>
<evidence type="ECO:0000313" key="2">
    <source>
        <dbReference type="EMBL" id="JAC62388.1"/>
    </source>
</evidence>
<organism evidence="2">
    <name type="scientific">Tetraselmis sp. GSL018</name>
    <dbReference type="NCBI Taxonomy" id="582737"/>
    <lineage>
        <taxon>Eukaryota</taxon>
        <taxon>Viridiplantae</taxon>
        <taxon>Chlorophyta</taxon>
        <taxon>core chlorophytes</taxon>
        <taxon>Chlorodendrophyceae</taxon>
        <taxon>Chlorodendrales</taxon>
        <taxon>Chlorodendraceae</taxon>
        <taxon>Tetraselmis</taxon>
    </lineage>
</organism>